<dbReference type="PANTHER" id="PTHR30572">
    <property type="entry name" value="MEMBRANE COMPONENT OF TRANSPORTER-RELATED"/>
    <property type="match status" value="1"/>
</dbReference>
<feature type="transmembrane region" description="Helical" evidence="6">
    <location>
        <begin position="282"/>
        <end position="306"/>
    </location>
</feature>
<dbReference type="PANTHER" id="PTHR30572:SF18">
    <property type="entry name" value="ABC-TYPE MACROLIDE FAMILY EXPORT SYSTEM PERMEASE COMPONENT 2"/>
    <property type="match status" value="1"/>
</dbReference>
<dbReference type="GO" id="GO:0005886">
    <property type="term" value="C:plasma membrane"/>
    <property type="evidence" value="ECO:0007669"/>
    <property type="project" value="UniProtKB-SubCell"/>
</dbReference>
<dbReference type="Proteomes" id="UP000326344">
    <property type="component" value="Unassembled WGS sequence"/>
</dbReference>
<feature type="transmembrane region" description="Helical" evidence="6">
    <location>
        <begin position="374"/>
        <end position="400"/>
    </location>
</feature>
<keyword evidence="3 6" id="KW-0812">Transmembrane</keyword>
<dbReference type="InterPro" id="IPR050250">
    <property type="entry name" value="Macrolide_Exporter_MacB"/>
</dbReference>
<proteinExistence type="predicted"/>
<evidence type="ECO:0000256" key="3">
    <source>
        <dbReference type="ARBA" id="ARBA00022692"/>
    </source>
</evidence>
<feature type="transmembrane region" description="Helical" evidence="6">
    <location>
        <begin position="21"/>
        <end position="45"/>
    </location>
</feature>
<feature type="transmembrane region" description="Helical" evidence="6">
    <location>
        <begin position="752"/>
        <end position="774"/>
    </location>
</feature>
<keyword evidence="5 6" id="KW-0472">Membrane</keyword>
<dbReference type="GO" id="GO:0022857">
    <property type="term" value="F:transmembrane transporter activity"/>
    <property type="evidence" value="ECO:0007669"/>
    <property type="project" value="TreeGrafter"/>
</dbReference>
<feature type="transmembrane region" description="Helical" evidence="6">
    <location>
        <begin position="700"/>
        <end position="717"/>
    </location>
</feature>
<keyword evidence="10" id="KW-1185">Reference proteome</keyword>
<reference evidence="9 10" key="1">
    <citation type="submission" date="2019-09" db="EMBL/GenBank/DDBJ databases">
        <title>Genome Sequence of Larkinella sp MA1.</title>
        <authorList>
            <person name="Srinivasan S."/>
        </authorList>
    </citation>
    <scope>NUCLEOTIDE SEQUENCE [LARGE SCALE GENOMIC DNA]</scope>
    <source>
        <strain evidence="9 10">MA1</strain>
    </source>
</reference>
<evidence type="ECO:0000313" key="9">
    <source>
        <dbReference type="EMBL" id="KAA9357680.1"/>
    </source>
</evidence>
<dbReference type="Pfam" id="PF12704">
    <property type="entry name" value="MacB_PCD"/>
    <property type="match status" value="2"/>
</dbReference>
<sequence>MLSNHFKIALRKLNRHRSHALINVLSLSLGMACVMLIFTLITYHLSFNTFHAHQDRIYRIYTEFHDDKVRYNTGVPNPLGTAFRNEQPAVERVGRVAFLKKRVVEVSPAKKFEEDIAFADPEFLEIFNFPLVQGNPKTVLHERNTALLTDRVARKFFGDEDPIGKLVHVDDSLVVRITGVLRDLPPNTDFRSEMFIPFDNLKDHTPWMVEKDWWFSVNSEMQSFTRLKPGTSAATIDNTVLSAISDKYYNKDMAKYFRFKLQPLADVHFNPNLKGYTEKKNLWAFGLIGFFLIVTTCVNFINLSTAQALGRSKEIGVRKVLGSRRGALFWQFMTETAIITGLATVFAFMLAYLALPAVNHLFEIELSLNPLNNVYLVIFLPILLLIVIFFSGTYPGLILARFPPLLALKGKLSGRQTGGFWLRKSLVITQFAISQLLIIGTLVIANQLRYSRQADMGFQKDAMVILHVPDNQKTKINTMRSQFSELTGVENVTFFDTAPASEEVGSTGIRFDSRTESENFPISIKAADDHYVATFGLQILAGRNLKPSDTIREYIVNETTVKALGLAANQDVIGKNASINGRKGTIVGVMKDFHNRSFHTAIDPLCITTRSENYSHCGVKVSLANLEPTLAGLEKNWSAMYPSSIFTYRFLDEDIARFYKLDNMILWLIQAFSIIAIAIGCLGLYGLVAFMAAQKTKEIGVRKVLGASVSGILWLFGKEFFQLLLIAFGLAAPLAWWVMSRWLNDFVYRIELGAGIFVLAIAITSMIAVLTVGYRSLRAALANPVKSLRSE</sequence>
<evidence type="ECO:0000256" key="2">
    <source>
        <dbReference type="ARBA" id="ARBA00022475"/>
    </source>
</evidence>
<feature type="domain" description="ABC3 transporter permease C-terminal" evidence="7">
    <location>
        <begin position="672"/>
        <end position="780"/>
    </location>
</feature>
<dbReference type="EMBL" id="VTWS01000001">
    <property type="protein sequence ID" value="KAA9357680.1"/>
    <property type="molecule type" value="Genomic_DNA"/>
</dbReference>
<keyword evidence="2" id="KW-1003">Cell membrane</keyword>
<comment type="subcellular location">
    <subcellularLocation>
        <location evidence="1">Cell membrane</location>
        <topology evidence="1">Multi-pass membrane protein</topology>
    </subcellularLocation>
</comment>
<gene>
    <name evidence="9" type="ORF">F0P93_00905</name>
</gene>
<evidence type="ECO:0000259" key="8">
    <source>
        <dbReference type="Pfam" id="PF12704"/>
    </source>
</evidence>
<dbReference type="Pfam" id="PF02687">
    <property type="entry name" value="FtsX"/>
    <property type="match status" value="2"/>
</dbReference>
<dbReference type="InterPro" id="IPR003838">
    <property type="entry name" value="ABC3_permease_C"/>
</dbReference>
<dbReference type="AlphaFoldDB" id="A0A5N1JMF0"/>
<feature type="transmembrane region" description="Helical" evidence="6">
    <location>
        <begin position="327"/>
        <end position="354"/>
    </location>
</feature>
<feature type="domain" description="MacB-like periplasmic core" evidence="8">
    <location>
        <begin position="438"/>
        <end position="598"/>
    </location>
</feature>
<evidence type="ECO:0000256" key="1">
    <source>
        <dbReference type="ARBA" id="ARBA00004651"/>
    </source>
</evidence>
<dbReference type="PROSITE" id="PS51257">
    <property type="entry name" value="PROKAR_LIPOPROTEIN"/>
    <property type="match status" value="1"/>
</dbReference>
<name>A0A5N1JMF0_9BACT</name>
<comment type="caution">
    <text evidence="9">The sequence shown here is derived from an EMBL/GenBank/DDBJ whole genome shotgun (WGS) entry which is preliminary data.</text>
</comment>
<evidence type="ECO:0000313" key="10">
    <source>
        <dbReference type="Proteomes" id="UP000326344"/>
    </source>
</evidence>
<dbReference type="InterPro" id="IPR025857">
    <property type="entry name" value="MacB_PCD"/>
</dbReference>
<evidence type="ECO:0000256" key="4">
    <source>
        <dbReference type="ARBA" id="ARBA00022989"/>
    </source>
</evidence>
<organism evidence="9 10">
    <name type="scientific">Larkinella humicola</name>
    <dbReference type="NCBI Taxonomy" id="2607654"/>
    <lineage>
        <taxon>Bacteria</taxon>
        <taxon>Pseudomonadati</taxon>
        <taxon>Bacteroidota</taxon>
        <taxon>Cytophagia</taxon>
        <taxon>Cytophagales</taxon>
        <taxon>Spirosomataceae</taxon>
        <taxon>Larkinella</taxon>
    </lineage>
</organism>
<feature type="domain" description="MacB-like periplasmic core" evidence="8">
    <location>
        <begin position="21"/>
        <end position="236"/>
    </location>
</feature>
<evidence type="ECO:0000259" key="7">
    <source>
        <dbReference type="Pfam" id="PF02687"/>
    </source>
</evidence>
<feature type="domain" description="ABC3 transporter permease C-terminal" evidence="7">
    <location>
        <begin position="287"/>
        <end position="404"/>
    </location>
</feature>
<evidence type="ECO:0000256" key="5">
    <source>
        <dbReference type="ARBA" id="ARBA00023136"/>
    </source>
</evidence>
<feature type="transmembrane region" description="Helical" evidence="6">
    <location>
        <begin position="723"/>
        <end position="740"/>
    </location>
</feature>
<feature type="transmembrane region" description="Helical" evidence="6">
    <location>
        <begin position="664"/>
        <end position="688"/>
    </location>
</feature>
<evidence type="ECO:0000256" key="6">
    <source>
        <dbReference type="SAM" id="Phobius"/>
    </source>
</evidence>
<keyword evidence="4 6" id="KW-1133">Transmembrane helix</keyword>
<feature type="transmembrane region" description="Helical" evidence="6">
    <location>
        <begin position="421"/>
        <end position="445"/>
    </location>
</feature>
<accession>A0A5N1JMF0</accession>
<protein>
    <submittedName>
        <fullName evidence="9">FtsX-like permease family protein</fullName>
    </submittedName>
</protein>